<dbReference type="InterPro" id="IPR002994">
    <property type="entry name" value="Surf1/Shy1"/>
</dbReference>
<dbReference type="Pfam" id="PF02104">
    <property type="entry name" value="SURF1"/>
    <property type="match status" value="1"/>
</dbReference>
<proteinExistence type="inferred from homology"/>
<reference evidence="7 8" key="1">
    <citation type="journal article" date="2019" name="Appl. Microbiol. Biotechnol.">
        <title>Differential efficiency of wild type rhizogenic strains for rol gene transformation of plants.</title>
        <authorList>
            <person name="Desmet S."/>
            <person name="De Keyser E."/>
            <person name="Van Vaerenbergh J."/>
            <person name="Baeyen S."/>
            <person name="Van Huylenbroeck J."/>
            <person name="Geelen D."/>
            <person name="Dhooghe E."/>
        </authorList>
    </citation>
    <scope>NUCLEOTIDE SEQUENCE [LARGE SCALE GENOMIC DNA]</scope>
    <source>
        <strain evidence="7 8">GBBC3284</strain>
    </source>
</reference>
<comment type="caution">
    <text evidence="7">The sequence shown here is derived from an EMBL/GenBank/DDBJ whole genome shotgun (WGS) entry which is preliminary data.</text>
</comment>
<accession>A0A546XIQ3</accession>
<sequence>MEEAHAGAKCPPEQTILLPEALRKDHEMSEIAPQNRRIRPAAIVVLFLTIILTGCLLALGTWQVQRLFWKLDLIERVEARAHAAPVDAPAAGEWPALTDSADYEYRRVKLSGTLLNDKEVQVYTVTDLGPGYWVMTPLRRDDGSSVIVNRGFVPSDKRDPSTRREGEAAGNVEIVGLMRAPETGGLFLRTNDPANGRWYSRNIPQITQASGLSDVAPFYVDADATANPGGLPVGGKTMLTFPNSHLSYAVTWYILAAMVVAAGWYVLRNLNTPKSKRDAD</sequence>
<dbReference type="PROSITE" id="PS50895">
    <property type="entry name" value="SURF1"/>
    <property type="match status" value="1"/>
</dbReference>
<comment type="similarity">
    <text evidence="2 6">Belongs to the SURF1 family.</text>
</comment>
<evidence type="ECO:0000256" key="2">
    <source>
        <dbReference type="ARBA" id="ARBA00007165"/>
    </source>
</evidence>
<dbReference type="EMBL" id="SGNY01000003">
    <property type="protein sequence ID" value="TRB00637.1"/>
    <property type="molecule type" value="Genomic_DNA"/>
</dbReference>
<dbReference type="PANTHER" id="PTHR23427">
    <property type="entry name" value="SURFEIT LOCUS PROTEIN"/>
    <property type="match status" value="1"/>
</dbReference>
<keyword evidence="5 6" id="KW-0472">Membrane</keyword>
<gene>
    <name evidence="7" type="ORF">EXN68_10470</name>
</gene>
<feature type="transmembrane region" description="Helical" evidence="6">
    <location>
        <begin position="41"/>
        <end position="62"/>
    </location>
</feature>
<keyword evidence="6" id="KW-1003">Cell membrane</keyword>
<feature type="transmembrane region" description="Helical" evidence="6">
    <location>
        <begin position="246"/>
        <end position="267"/>
    </location>
</feature>
<evidence type="ECO:0000256" key="1">
    <source>
        <dbReference type="ARBA" id="ARBA00004370"/>
    </source>
</evidence>
<dbReference type="CDD" id="cd06662">
    <property type="entry name" value="SURF1"/>
    <property type="match status" value="1"/>
</dbReference>
<dbReference type="GO" id="GO:0005886">
    <property type="term" value="C:plasma membrane"/>
    <property type="evidence" value="ECO:0007669"/>
    <property type="project" value="UniProtKB-SubCell"/>
</dbReference>
<evidence type="ECO:0000256" key="4">
    <source>
        <dbReference type="ARBA" id="ARBA00022989"/>
    </source>
</evidence>
<evidence type="ECO:0000313" key="7">
    <source>
        <dbReference type="EMBL" id="TRB00637.1"/>
    </source>
</evidence>
<keyword evidence="4 6" id="KW-1133">Transmembrane helix</keyword>
<protein>
    <recommendedName>
        <fullName evidence="6">SURF1-like protein</fullName>
    </recommendedName>
</protein>
<dbReference type="OrthoDB" id="6079986at2"/>
<organism evidence="7 8">
    <name type="scientific">Rhizobium rhizogenes</name>
    <name type="common">Agrobacterium rhizogenes</name>
    <dbReference type="NCBI Taxonomy" id="359"/>
    <lineage>
        <taxon>Bacteria</taxon>
        <taxon>Pseudomonadati</taxon>
        <taxon>Pseudomonadota</taxon>
        <taxon>Alphaproteobacteria</taxon>
        <taxon>Hyphomicrobiales</taxon>
        <taxon>Rhizobiaceae</taxon>
        <taxon>Rhizobium/Agrobacterium group</taxon>
        <taxon>Rhizobium</taxon>
    </lineage>
</organism>
<evidence type="ECO:0000256" key="5">
    <source>
        <dbReference type="ARBA" id="ARBA00023136"/>
    </source>
</evidence>
<dbReference type="InterPro" id="IPR045214">
    <property type="entry name" value="Surf1/Surf4"/>
</dbReference>
<dbReference type="PANTHER" id="PTHR23427:SF2">
    <property type="entry name" value="SURFEIT LOCUS PROTEIN 1"/>
    <property type="match status" value="1"/>
</dbReference>
<name>A0A546XIQ3_RHIRH</name>
<keyword evidence="3 6" id="KW-0812">Transmembrane</keyword>
<dbReference type="AlphaFoldDB" id="A0A546XIQ3"/>
<comment type="subcellular location">
    <subcellularLocation>
        <location evidence="6">Cell membrane</location>
        <topology evidence="6">Multi-pass membrane protein</topology>
    </subcellularLocation>
    <subcellularLocation>
        <location evidence="1">Membrane</location>
    </subcellularLocation>
</comment>
<dbReference type="Proteomes" id="UP000315434">
    <property type="component" value="Unassembled WGS sequence"/>
</dbReference>
<evidence type="ECO:0000256" key="3">
    <source>
        <dbReference type="ARBA" id="ARBA00022692"/>
    </source>
</evidence>
<evidence type="ECO:0000256" key="6">
    <source>
        <dbReference type="RuleBase" id="RU363076"/>
    </source>
</evidence>
<evidence type="ECO:0000313" key="8">
    <source>
        <dbReference type="Proteomes" id="UP000315434"/>
    </source>
</evidence>